<feature type="domain" description="HTH araC/xylS-type" evidence="4">
    <location>
        <begin position="60"/>
        <end position="158"/>
    </location>
</feature>
<dbReference type="PANTHER" id="PTHR43280">
    <property type="entry name" value="ARAC-FAMILY TRANSCRIPTIONAL REGULATOR"/>
    <property type="match status" value="1"/>
</dbReference>
<dbReference type="SMART" id="SM00342">
    <property type="entry name" value="HTH_ARAC"/>
    <property type="match status" value="1"/>
</dbReference>
<evidence type="ECO:0000256" key="1">
    <source>
        <dbReference type="ARBA" id="ARBA00023015"/>
    </source>
</evidence>
<evidence type="ECO:0000313" key="5">
    <source>
        <dbReference type="EMBL" id="AZN42935.1"/>
    </source>
</evidence>
<dbReference type="PANTHER" id="PTHR43280:SF2">
    <property type="entry name" value="HTH-TYPE TRANSCRIPTIONAL REGULATOR EXSA"/>
    <property type="match status" value="1"/>
</dbReference>
<keyword evidence="2" id="KW-0238">DNA-binding</keyword>
<reference evidence="6" key="1">
    <citation type="submission" date="2018-12" db="EMBL/GenBank/DDBJ databases">
        <title>Genome sequence of Peanibacillus sp.</title>
        <authorList>
            <person name="Subramani G."/>
            <person name="Srinivasan S."/>
            <person name="Kim M.K."/>
        </authorList>
    </citation>
    <scope>NUCLEOTIDE SEQUENCE [LARGE SCALE GENOMIC DNA]</scope>
    <source>
        <strain evidence="6">18JY67-1</strain>
    </source>
</reference>
<dbReference type="PROSITE" id="PS01124">
    <property type="entry name" value="HTH_ARAC_FAMILY_2"/>
    <property type="match status" value="1"/>
</dbReference>
<sequence>MSKHLFLLMRIGCKPSYQSSVISIRMIFQLPSCFVRCSRLSWSALCVSWLIRLSLQIPAYRIIAWMQTHLCEDFQPLDWANSLHISESYLYELFRKETGDSPHQYFMGCCLEQAKTELRETNLSVTDITDKLGFSSVHYFSRQSTKHLNQSPNQYRRRVRIPIS</sequence>
<dbReference type="EMBL" id="CP034437">
    <property type="protein sequence ID" value="AZN42935.1"/>
    <property type="molecule type" value="Genomic_DNA"/>
</dbReference>
<dbReference type="OrthoDB" id="2533861at2"/>
<proteinExistence type="predicted"/>
<evidence type="ECO:0000256" key="3">
    <source>
        <dbReference type="ARBA" id="ARBA00023163"/>
    </source>
</evidence>
<dbReference type="KEGG" id="palb:EJC50_26995"/>
<protein>
    <submittedName>
        <fullName evidence="5">AraC family transcriptional regulator</fullName>
    </submittedName>
</protein>
<dbReference type="GO" id="GO:0003700">
    <property type="term" value="F:DNA-binding transcription factor activity"/>
    <property type="evidence" value="ECO:0007669"/>
    <property type="project" value="InterPro"/>
</dbReference>
<dbReference type="Gene3D" id="1.10.10.60">
    <property type="entry name" value="Homeodomain-like"/>
    <property type="match status" value="1"/>
</dbReference>
<name>A0A3Q8X9X2_9BACL</name>
<organism evidence="5 6">
    <name type="scientific">Paenibacillus albus</name>
    <dbReference type="NCBI Taxonomy" id="2495582"/>
    <lineage>
        <taxon>Bacteria</taxon>
        <taxon>Bacillati</taxon>
        <taxon>Bacillota</taxon>
        <taxon>Bacilli</taxon>
        <taxon>Bacillales</taxon>
        <taxon>Paenibacillaceae</taxon>
        <taxon>Paenibacillus</taxon>
    </lineage>
</organism>
<dbReference type="AlphaFoldDB" id="A0A3Q8X9X2"/>
<keyword evidence="6" id="KW-1185">Reference proteome</keyword>
<keyword evidence="1" id="KW-0805">Transcription regulation</keyword>
<evidence type="ECO:0000313" key="6">
    <source>
        <dbReference type="Proteomes" id="UP000272528"/>
    </source>
</evidence>
<dbReference type="Proteomes" id="UP000272528">
    <property type="component" value="Chromosome"/>
</dbReference>
<keyword evidence="3" id="KW-0804">Transcription</keyword>
<dbReference type="InterPro" id="IPR018060">
    <property type="entry name" value="HTH_AraC"/>
</dbReference>
<accession>A0A3Q8X9X2</accession>
<dbReference type="Pfam" id="PF12833">
    <property type="entry name" value="HTH_18"/>
    <property type="match status" value="1"/>
</dbReference>
<dbReference type="InterPro" id="IPR009057">
    <property type="entry name" value="Homeodomain-like_sf"/>
</dbReference>
<evidence type="ECO:0000259" key="4">
    <source>
        <dbReference type="PROSITE" id="PS01124"/>
    </source>
</evidence>
<dbReference type="SUPFAM" id="SSF46689">
    <property type="entry name" value="Homeodomain-like"/>
    <property type="match status" value="2"/>
</dbReference>
<gene>
    <name evidence="5" type="ORF">EJC50_26995</name>
</gene>
<dbReference type="GO" id="GO:0043565">
    <property type="term" value="F:sequence-specific DNA binding"/>
    <property type="evidence" value="ECO:0007669"/>
    <property type="project" value="InterPro"/>
</dbReference>
<evidence type="ECO:0000256" key="2">
    <source>
        <dbReference type="ARBA" id="ARBA00023125"/>
    </source>
</evidence>